<evidence type="ECO:0000313" key="5">
    <source>
        <dbReference type="EMBL" id="KRN18502.1"/>
    </source>
</evidence>
<dbReference type="PROSITE" id="PS51781">
    <property type="entry name" value="SH3B"/>
    <property type="match status" value="1"/>
</dbReference>
<keyword evidence="6" id="KW-1185">Reference proteome</keyword>
<evidence type="ECO:0000256" key="1">
    <source>
        <dbReference type="ARBA" id="ARBA00022801"/>
    </source>
</evidence>
<accession>A0A0R2EST7</accession>
<dbReference type="Pfam" id="PF08239">
    <property type="entry name" value="SH3_3"/>
    <property type="match status" value="1"/>
</dbReference>
<dbReference type="Pfam" id="PF01520">
    <property type="entry name" value="Amidase_3"/>
    <property type="match status" value="1"/>
</dbReference>
<dbReference type="SMART" id="SM00287">
    <property type="entry name" value="SH3b"/>
    <property type="match status" value="1"/>
</dbReference>
<dbReference type="GO" id="GO:0009253">
    <property type="term" value="P:peptidoglycan catabolic process"/>
    <property type="evidence" value="ECO:0007669"/>
    <property type="project" value="InterPro"/>
</dbReference>
<evidence type="ECO:0000256" key="2">
    <source>
        <dbReference type="ARBA" id="ARBA00023316"/>
    </source>
</evidence>
<dbReference type="PANTHER" id="PTHR30404">
    <property type="entry name" value="N-ACETYLMURAMOYL-L-ALANINE AMIDASE"/>
    <property type="match status" value="1"/>
</dbReference>
<dbReference type="GO" id="GO:0008745">
    <property type="term" value="F:N-acetylmuramoyl-L-alanine amidase activity"/>
    <property type="evidence" value="ECO:0007669"/>
    <property type="project" value="InterPro"/>
</dbReference>
<dbReference type="GO" id="GO:0030288">
    <property type="term" value="C:outer membrane-bounded periplasmic space"/>
    <property type="evidence" value="ECO:0007669"/>
    <property type="project" value="TreeGrafter"/>
</dbReference>
<gene>
    <name evidence="5" type="ORF">FD14_GL001822</name>
</gene>
<dbReference type="InterPro" id="IPR003646">
    <property type="entry name" value="SH3-like_bac-type"/>
</dbReference>
<dbReference type="Gene3D" id="2.30.30.40">
    <property type="entry name" value="SH3 Domains"/>
    <property type="match status" value="1"/>
</dbReference>
<dbReference type="STRING" id="1423804.FD14_GL001822"/>
<dbReference type="CDD" id="cd02696">
    <property type="entry name" value="MurNAc-LAA"/>
    <property type="match status" value="1"/>
</dbReference>
<proteinExistence type="predicted"/>
<dbReference type="GO" id="GO:0071555">
    <property type="term" value="P:cell wall organization"/>
    <property type="evidence" value="ECO:0007669"/>
    <property type="project" value="UniProtKB-KW"/>
</dbReference>
<keyword evidence="1" id="KW-0378">Hydrolase</keyword>
<dbReference type="PANTHER" id="PTHR30404:SF7">
    <property type="entry name" value="CELL WALL AMIDASE LYTH-RELATED"/>
    <property type="match status" value="1"/>
</dbReference>
<dbReference type="Proteomes" id="UP000051442">
    <property type="component" value="Unassembled WGS sequence"/>
</dbReference>
<sequence length="282" mass="31398">MKDLKKYWVPMTIAAIVVLLVGITLFQTVRKDRLTAPIDNINVRTGPNINYQKKATLKKGQAVYIVKKQDNWYKIRYDDHHFGWVASWLINQTQSVKTATNLSDATIVLDPGHGGSDAGALSIDQKHDEKTYTLQIAKQVQRQLEAKGAHVIMTRTGDQTVSLGARPEMATDRHADAFISFHFDSSPSNNLGSGFTTYYYHADTSLKLAKAVNHSLTGLPLTNRGIAVGNFEVIRDNLRPALLLEMGYINTAKDFKSIQSPSYQKRVAVDVTRGLANYFAAK</sequence>
<feature type="domain" description="SH3b" evidence="4">
    <location>
        <begin position="31"/>
        <end position="93"/>
    </location>
</feature>
<organism evidence="5 6">
    <name type="scientific">Secundilactobacillus similis DSM 23365 = JCM 2765</name>
    <dbReference type="NCBI Taxonomy" id="1423804"/>
    <lineage>
        <taxon>Bacteria</taxon>
        <taxon>Bacillati</taxon>
        <taxon>Bacillota</taxon>
        <taxon>Bacilli</taxon>
        <taxon>Lactobacillales</taxon>
        <taxon>Lactobacillaceae</taxon>
        <taxon>Secundilactobacillus</taxon>
    </lineage>
</organism>
<reference evidence="5 6" key="1">
    <citation type="journal article" date="2015" name="Genome Announc.">
        <title>Expanding the biotechnology potential of lactobacilli through comparative genomics of 213 strains and associated genera.</title>
        <authorList>
            <person name="Sun Z."/>
            <person name="Harris H.M."/>
            <person name="McCann A."/>
            <person name="Guo C."/>
            <person name="Argimon S."/>
            <person name="Zhang W."/>
            <person name="Yang X."/>
            <person name="Jeffery I.B."/>
            <person name="Cooney J.C."/>
            <person name="Kagawa T.F."/>
            <person name="Liu W."/>
            <person name="Song Y."/>
            <person name="Salvetti E."/>
            <person name="Wrobel A."/>
            <person name="Rasinkangas P."/>
            <person name="Parkhill J."/>
            <person name="Rea M.C."/>
            <person name="O'Sullivan O."/>
            <person name="Ritari J."/>
            <person name="Douillard F.P."/>
            <person name="Paul Ross R."/>
            <person name="Yang R."/>
            <person name="Briner A.E."/>
            <person name="Felis G.E."/>
            <person name="de Vos W.M."/>
            <person name="Barrangou R."/>
            <person name="Klaenhammer T.R."/>
            <person name="Caufield P.W."/>
            <person name="Cui Y."/>
            <person name="Zhang H."/>
            <person name="O'Toole P.W."/>
        </authorList>
    </citation>
    <scope>NUCLEOTIDE SEQUENCE [LARGE SCALE GENOMIC DNA]</scope>
    <source>
        <strain evidence="5 6">DSM 23365</strain>
    </source>
</reference>
<dbReference type="InterPro" id="IPR002508">
    <property type="entry name" value="MurNAc-LAA_cat"/>
</dbReference>
<protein>
    <submittedName>
        <fullName evidence="5">N-acetylmuramoyl-L-alanine amidase</fullName>
    </submittedName>
</protein>
<keyword evidence="3" id="KW-1133">Transmembrane helix</keyword>
<name>A0A0R2EST7_9LACO</name>
<evidence type="ECO:0000256" key="3">
    <source>
        <dbReference type="SAM" id="Phobius"/>
    </source>
</evidence>
<keyword evidence="3" id="KW-0472">Membrane</keyword>
<dbReference type="InterPro" id="IPR050695">
    <property type="entry name" value="N-acetylmuramoyl_amidase_3"/>
</dbReference>
<evidence type="ECO:0000313" key="6">
    <source>
        <dbReference type="Proteomes" id="UP000051442"/>
    </source>
</evidence>
<dbReference type="RefSeq" id="WP_054732972.1">
    <property type="nucleotide sequence ID" value="NZ_AYZM01000148.1"/>
</dbReference>
<dbReference type="PATRIC" id="fig|1423804.4.peg.1977"/>
<comment type="caution">
    <text evidence="5">The sequence shown here is derived from an EMBL/GenBank/DDBJ whole genome shotgun (WGS) entry which is preliminary data.</text>
</comment>
<feature type="transmembrane region" description="Helical" evidence="3">
    <location>
        <begin position="7"/>
        <end position="26"/>
    </location>
</feature>
<keyword evidence="3" id="KW-0812">Transmembrane</keyword>
<dbReference type="EMBL" id="AYZM01000148">
    <property type="protein sequence ID" value="KRN18502.1"/>
    <property type="molecule type" value="Genomic_DNA"/>
</dbReference>
<dbReference type="SUPFAM" id="SSF53187">
    <property type="entry name" value="Zn-dependent exopeptidases"/>
    <property type="match status" value="1"/>
</dbReference>
<dbReference type="SMART" id="SM00646">
    <property type="entry name" value="Ami_3"/>
    <property type="match status" value="1"/>
</dbReference>
<keyword evidence="2" id="KW-0961">Cell wall biogenesis/degradation</keyword>
<evidence type="ECO:0000259" key="4">
    <source>
        <dbReference type="PROSITE" id="PS51781"/>
    </source>
</evidence>
<dbReference type="Gene3D" id="3.40.630.40">
    <property type="entry name" value="Zn-dependent exopeptidases"/>
    <property type="match status" value="1"/>
</dbReference>
<dbReference type="AlphaFoldDB" id="A0A0R2EST7"/>